<gene>
    <name evidence="1" type="ORF">DERF_011343</name>
</gene>
<sequence length="71" mass="8171">MVHLMFLLFSSNKWHNIVNSVSTIPSLPEFKSPPMCLSSPLKIPNFMSPVEYILAYQVQFNIPPDKHLQLN</sequence>
<dbReference type="EMBL" id="ASGP02000005">
    <property type="protein sequence ID" value="KAH9506618.1"/>
    <property type="molecule type" value="Genomic_DNA"/>
</dbReference>
<keyword evidence="2" id="KW-1185">Reference proteome</keyword>
<reference evidence="1" key="2">
    <citation type="journal article" date="2022" name="Res Sq">
        <title>Comparative Genomics Reveals Insights into the Divergent Evolution of Astigmatic Mites and Household Pest Adaptations.</title>
        <authorList>
            <person name="Xiong Q."/>
            <person name="Wan A.T.-Y."/>
            <person name="Liu X.-Y."/>
            <person name="Fung C.S.-H."/>
            <person name="Xiao X."/>
            <person name="Malainual N."/>
            <person name="Hou J."/>
            <person name="Wang L."/>
            <person name="Wang M."/>
            <person name="Yang K."/>
            <person name="Cui Y."/>
            <person name="Leung E."/>
            <person name="Nong W."/>
            <person name="Shin S.-K."/>
            <person name="Au S."/>
            <person name="Jeong K.Y."/>
            <person name="Chew F.T."/>
            <person name="Hui J."/>
            <person name="Leung T.F."/>
            <person name="Tungtrongchitr A."/>
            <person name="Zhong N."/>
            <person name="Liu Z."/>
            <person name="Tsui S."/>
        </authorList>
    </citation>
    <scope>NUCLEOTIDE SEQUENCE</scope>
    <source>
        <strain evidence="1">Derf</strain>
        <tissue evidence="1">Whole organism</tissue>
    </source>
</reference>
<accession>A0A922L0A7</accession>
<protein>
    <submittedName>
        <fullName evidence="1">Uncharacterized protein</fullName>
    </submittedName>
</protein>
<dbReference type="AlphaFoldDB" id="A0A922L0A7"/>
<name>A0A922L0A7_DERFA</name>
<organism evidence="1 2">
    <name type="scientific">Dermatophagoides farinae</name>
    <name type="common">American house dust mite</name>
    <dbReference type="NCBI Taxonomy" id="6954"/>
    <lineage>
        <taxon>Eukaryota</taxon>
        <taxon>Metazoa</taxon>
        <taxon>Ecdysozoa</taxon>
        <taxon>Arthropoda</taxon>
        <taxon>Chelicerata</taxon>
        <taxon>Arachnida</taxon>
        <taxon>Acari</taxon>
        <taxon>Acariformes</taxon>
        <taxon>Sarcoptiformes</taxon>
        <taxon>Astigmata</taxon>
        <taxon>Psoroptidia</taxon>
        <taxon>Analgoidea</taxon>
        <taxon>Pyroglyphidae</taxon>
        <taxon>Dermatophagoidinae</taxon>
        <taxon>Dermatophagoides</taxon>
    </lineage>
</organism>
<proteinExistence type="predicted"/>
<evidence type="ECO:0000313" key="1">
    <source>
        <dbReference type="EMBL" id="KAH9506618.1"/>
    </source>
</evidence>
<evidence type="ECO:0000313" key="2">
    <source>
        <dbReference type="Proteomes" id="UP000790347"/>
    </source>
</evidence>
<comment type="caution">
    <text evidence="1">The sequence shown here is derived from an EMBL/GenBank/DDBJ whole genome shotgun (WGS) entry which is preliminary data.</text>
</comment>
<reference evidence="1" key="1">
    <citation type="submission" date="2013-05" db="EMBL/GenBank/DDBJ databases">
        <authorList>
            <person name="Yim A.K.Y."/>
            <person name="Chan T.F."/>
            <person name="Ji K.M."/>
            <person name="Liu X.Y."/>
            <person name="Zhou J.W."/>
            <person name="Li R.Q."/>
            <person name="Yang K.Y."/>
            <person name="Li J."/>
            <person name="Li M."/>
            <person name="Law P.T.W."/>
            <person name="Wu Y.L."/>
            <person name="Cai Z.L."/>
            <person name="Qin H."/>
            <person name="Bao Y."/>
            <person name="Leung R.K.K."/>
            <person name="Ng P.K.S."/>
            <person name="Zou J."/>
            <person name="Zhong X.J."/>
            <person name="Ran P.X."/>
            <person name="Zhong N.S."/>
            <person name="Liu Z.G."/>
            <person name="Tsui S.K.W."/>
        </authorList>
    </citation>
    <scope>NUCLEOTIDE SEQUENCE</scope>
    <source>
        <strain evidence="1">Derf</strain>
        <tissue evidence="1">Whole organism</tissue>
    </source>
</reference>
<feature type="non-terminal residue" evidence="1">
    <location>
        <position position="71"/>
    </location>
</feature>
<dbReference type="Proteomes" id="UP000790347">
    <property type="component" value="Unassembled WGS sequence"/>
</dbReference>